<name>A0ABV9M0M6_9ALTE</name>
<feature type="transmembrane region" description="Helical" evidence="8">
    <location>
        <begin position="20"/>
        <end position="39"/>
    </location>
</feature>
<accession>A0ABV9M0M6</accession>
<dbReference type="InterPro" id="IPR005964">
    <property type="entry name" value="Glc/Gal_transptr_bac"/>
</dbReference>
<dbReference type="Gene3D" id="1.20.1250.20">
    <property type="entry name" value="MFS general substrate transporter like domains"/>
    <property type="match status" value="2"/>
</dbReference>
<comment type="caution">
    <text evidence="9">The sequence shown here is derived from an EMBL/GenBank/DDBJ whole genome shotgun (WGS) entry which is preliminary data.</text>
</comment>
<feature type="transmembrane region" description="Helical" evidence="8">
    <location>
        <begin position="389"/>
        <end position="408"/>
    </location>
</feature>
<keyword evidence="5 8" id="KW-0812">Transmembrane</keyword>
<feature type="transmembrane region" description="Helical" evidence="8">
    <location>
        <begin position="414"/>
        <end position="433"/>
    </location>
</feature>
<evidence type="ECO:0000256" key="3">
    <source>
        <dbReference type="ARBA" id="ARBA00009120"/>
    </source>
</evidence>
<keyword evidence="4" id="KW-1003">Cell membrane</keyword>
<proteinExistence type="inferred from homology"/>
<keyword evidence="6 8" id="KW-1133">Transmembrane helix</keyword>
<feature type="transmembrane region" description="Helical" evidence="8">
    <location>
        <begin position="204"/>
        <end position="221"/>
    </location>
</feature>
<dbReference type="EMBL" id="JBHSGU010000005">
    <property type="protein sequence ID" value="MFC4701253.1"/>
    <property type="molecule type" value="Genomic_DNA"/>
</dbReference>
<dbReference type="CDD" id="cd17394">
    <property type="entry name" value="MFS_FucP_like"/>
    <property type="match status" value="1"/>
</dbReference>
<dbReference type="InterPro" id="IPR011701">
    <property type="entry name" value="MFS"/>
</dbReference>
<dbReference type="InterPro" id="IPR036259">
    <property type="entry name" value="MFS_trans_sf"/>
</dbReference>
<feature type="transmembrane region" description="Helical" evidence="8">
    <location>
        <begin position="87"/>
        <end position="108"/>
    </location>
</feature>
<keyword evidence="10" id="KW-1185">Reference proteome</keyword>
<dbReference type="PANTHER" id="PTHR43702">
    <property type="entry name" value="L-FUCOSE-PROTON SYMPORTER"/>
    <property type="match status" value="1"/>
</dbReference>
<dbReference type="NCBIfam" id="TIGR01272">
    <property type="entry name" value="gluP"/>
    <property type="match status" value="1"/>
</dbReference>
<comment type="subcellular location">
    <subcellularLocation>
        <location evidence="2">Cell inner membrane</location>
        <topology evidence="2">Multi-pass membrane protein</topology>
    </subcellularLocation>
</comment>
<dbReference type="RefSeq" id="WP_382409512.1">
    <property type="nucleotide sequence ID" value="NZ_JBHSGU010000005.1"/>
</dbReference>
<feature type="transmembrane region" description="Helical" evidence="8">
    <location>
        <begin position="285"/>
        <end position="304"/>
    </location>
</feature>
<evidence type="ECO:0000313" key="10">
    <source>
        <dbReference type="Proteomes" id="UP001595897"/>
    </source>
</evidence>
<protein>
    <submittedName>
        <fullName evidence="9">Sugar MFS transporter</fullName>
    </submittedName>
</protein>
<feature type="transmembrane region" description="Helical" evidence="8">
    <location>
        <begin position="355"/>
        <end position="377"/>
    </location>
</feature>
<reference evidence="10" key="1">
    <citation type="journal article" date="2019" name="Int. J. Syst. Evol. Microbiol.">
        <title>The Global Catalogue of Microorganisms (GCM) 10K type strain sequencing project: providing services to taxonomists for standard genome sequencing and annotation.</title>
        <authorList>
            <consortium name="The Broad Institute Genomics Platform"/>
            <consortium name="The Broad Institute Genome Sequencing Center for Infectious Disease"/>
            <person name="Wu L."/>
            <person name="Ma J."/>
        </authorList>
    </citation>
    <scope>NUCLEOTIDE SEQUENCE [LARGE SCALE GENOMIC DNA]</scope>
    <source>
        <strain evidence="10">KACC 12507</strain>
    </source>
</reference>
<evidence type="ECO:0000256" key="4">
    <source>
        <dbReference type="ARBA" id="ARBA00022475"/>
    </source>
</evidence>
<feature type="transmembrane region" description="Helical" evidence="8">
    <location>
        <begin position="249"/>
        <end position="273"/>
    </location>
</feature>
<comment type="similarity">
    <text evidence="3">Belongs to the major facilitator superfamily. FHS transporter (TC 2.A.1.7) family.</text>
</comment>
<dbReference type="InterPro" id="IPR050375">
    <property type="entry name" value="MFS_TsgA-like"/>
</dbReference>
<evidence type="ECO:0000256" key="2">
    <source>
        <dbReference type="ARBA" id="ARBA00004429"/>
    </source>
</evidence>
<keyword evidence="7 8" id="KW-0472">Membrane</keyword>
<sequence>MTMQANVPNPFQNVTKPSTIMPMMIIGGLFFIFGFITWLNGALIPFLQIVCDLTETQALLVAFSFYIAYTVMALPMSWILDKTGYKHAMVLGLVIIAVGCVLFIPAAYGQTFALFLFAQFVVGTGLTILQTASNPYIVKIGPEETAAVRISIMGLLNKGAGVIAPIVFTALVLGEFAGVSAQSIALLSEAERAVKVSDLSDGLVMPYLGMAVALLLLAGLLKVSALPELNLEDEAHSSSHGSVFKQPQLMLGVLALFLYVGVEVIAGDTIGLFGSQLGVVNATTLTSYTMAFMVLGYLMGLALIPRLINQSQALGASAILGVLLSVYVVFANPDSALISEMLWAWSGIASVPDPIAVIAILGFANALVWPAVWPLALAGLGNLTARGSALLIMGIAGGAILPLVYGFISENVGAQNAYWMLVPCYLFILYYALSGHKLRAKP</sequence>
<evidence type="ECO:0000256" key="6">
    <source>
        <dbReference type="ARBA" id="ARBA00022989"/>
    </source>
</evidence>
<feature type="transmembrane region" description="Helical" evidence="8">
    <location>
        <begin position="59"/>
        <end position="80"/>
    </location>
</feature>
<dbReference type="SUPFAM" id="SSF103473">
    <property type="entry name" value="MFS general substrate transporter"/>
    <property type="match status" value="1"/>
</dbReference>
<comment type="function">
    <text evidence="1">Intake of glucose and galactose.</text>
</comment>
<evidence type="ECO:0000256" key="1">
    <source>
        <dbReference type="ARBA" id="ARBA00003321"/>
    </source>
</evidence>
<dbReference type="PANTHER" id="PTHR43702:SF12">
    <property type="entry name" value="N-ACETYL GLUCOSAMINE TRANSPORTER NAGP"/>
    <property type="match status" value="1"/>
</dbReference>
<evidence type="ECO:0000256" key="5">
    <source>
        <dbReference type="ARBA" id="ARBA00022692"/>
    </source>
</evidence>
<feature type="transmembrane region" description="Helical" evidence="8">
    <location>
        <begin position="313"/>
        <end position="331"/>
    </location>
</feature>
<dbReference type="Proteomes" id="UP001595897">
    <property type="component" value="Unassembled WGS sequence"/>
</dbReference>
<organism evidence="9 10">
    <name type="scientific">Glaciecola siphonariae</name>
    <dbReference type="NCBI Taxonomy" id="521012"/>
    <lineage>
        <taxon>Bacteria</taxon>
        <taxon>Pseudomonadati</taxon>
        <taxon>Pseudomonadota</taxon>
        <taxon>Gammaproteobacteria</taxon>
        <taxon>Alteromonadales</taxon>
        <taxon>Alteromonadaceae</taxon>
        <taxon>Glaciecola</taxon>
    </lineage>
</organism>
<evidence type="ECO:0000313" key="9">
    <source>
        <dbReference type="EMBL" id="MFC4701253.1"/>
    </source>
</evidence>
<feature type="transmembrane region" description="Helical" evidence="8">
    <location>
        <begin position="114"/>
        <end position="138"/>
    </location>
</feature>
<feature type="transmembrane region" description="Helical" evidence="8">
    <location>
        <begin position="159"/>
        <end position="184"/>
    </location>
</feature>
<evidence type="ECO:0000256" key="8">
    <source>
        <dbReference type="SAM" id="Phobius"/>
    </source>
</evidence>
<dbReference type="Pfam" id="PF07690">
    <property type="entry name" value="MFS_1"/>
    <property type="match status" value="1"/>
</dbReference>
<evidence type="ECO:0000256" key="7">
    <source>
        <dbReference type="ARBA" id="ARBA00023136"/>
    </source>
</evidence>
<gene>
    <name evidence="9" type="ORF">ACFO4O_13855</name>
</gene>